<feature type="chain" id="PRO_5005553954" evidence="1">
    <location>
        <begin position="24"/>
        <end position="188"/>
    </location>
</feature>
<protein>
    <submittedName>
        <fullName evidence="2">Membrane protein</fullName>
    </submittedName>
</protein>
<evidence type="ECO:0000313" key="2">
    <source>
        <dbReference type="EMBL" id="KNG91771.1"/>
    </source>
</evidence>
<name>A0A0L1JJ42_9RHOB</name>
<dbReference type="Pfam" id="PF04338">
    <property type="entry name" value="DUF481"/>
    <property type="match status" value="1"/>
</dbReference>
<keyword evidence="1" id="KW-0732">Signal</keyword>
<sequence length="188" mass="19990">MRDVTKLAAATALAIIIAGPVIAQGALVGTDRLNDRIEEIEDDVNTDLARGEDTERFGPNGVPQGWRGSVALTFSAATGNTDTVDLAAAGRLTYGIGDWAHTVGLAAEYGESGGVQNEEKFFATYESAYHFAPRTYGFGLARYEYDGFATNEHDAFFGGGLGYRIVNTPDVIPTCAKPDSRLGIPFSS</sequence>
<proteinExistence type="predicted"/>
<gene>
    <name evidence="2" type="ORF">ATO11_20940</name>
</gene>
<accession>A0A0L1JJ42</accession>
<feature type="signal peptide" evidence="1">
    <location>
        <begin position="1"/>
        <end position="23"/>
    </location>
</feature>
<organism evidence="2 3">
    <name type="scientific">Pseudaestuariivita atlantica</name>
    <dbReference type="NCBI Taxonomy" id="1317121"/>
    <lineage>
        <taxon>Bacteria</taxon>
        <taxon>Pseudomonadati</taxon>
        <taxon>Pseudomonadota</taxon>
        <taxon>Alphaproteobacteria</taxon>
        <taxon>Rhodobacterales</taxon>
        <taxon>Paracoccaceae</taxon>
        <taxon>Pseudaestuariivita</taxon>
    </lineage>
</organism>
<dbReference type="AlphaFoldDB" id="A0A0L1JJ42"/>
<evidence type="ECO:0000313" key="3">
    <source>
        <dbReference type="Proteomes" id="UP000036938"/>
    </source>
</evidence>
<dbReference type="EMBL" id="AQQZ01000037">
    <property type="protein sequence ID" value="KNG91771.1"/>
    <property type="molecule type" value="Genomic_DNA"/>
</dbReference>
<reference evidence="2 3" key="1">
    <citation type="journal article" date="2015" name="Int. J. Syst. Evol. Microbiol.">
        <title>Aestuariivita atlantica sp. nov., isolated from deep sea sediment of the Atlantic Ocean.</title>
        <authorList>
            <person name="Li G."/>
            <person name="Lai Q."/>
            <person name="Du Y."/>
            <person name="Liu X."/>
            <person name="Sun F."/>
            <person name="Shao Z."/>
        </authorList>
    </citation>
    <scope>NUCLEOTIDE SEQUENCE [LARGE SCALE GENOMIC DNA]</scope>
    <source>
        <strain evidence="2 3">22II-S11-z3</strain>
    </source>
</reference>
<dbReference type="Proteomes" id="UP000036938">
    <property type="component" value="Unassembled WGS sequence"/>
</dbReference>
<dbReference type="InterPro" id="IPR007433">
    <property type="entry name" value="DUF481"/>
</dbReference>
<feature type="non-terminal residue" evidence="2">
    <location>
        <position position="188"/>
    </location>
</feature>
<comment type="caution">
    <text evidence="2">The sequence shown here is derived from an EMBL/GenBank/DDBJ whole genome shotgun (WGS) entry which is preliminary data.</text>
</comment>
<evidence type="ECO:0000256" key="1">
    <source>
        <dbReference type="SAM" id="SignalP"/>
    </source>
</evidence>
<dbReference type="RefSeq" id="WP_242601495.1">
    <property type="nucleotide sequence ID" value="NZ_AQQZ01000037.1"/>
</dbReference>
<dbReference type="STRING" id="1317121.ATO11_20940"/>
<keyword evidence="3" id="KW-1185">Reference proteome</keyword>